<dbReference type="Gene3D" id="3.30.1330.40">
    <property type="entry name" value="RutC-like"/>
    <property type="match status" value="1"/>
</dbReference>
<evidence type="ECO:0000313" key="2">
    <source>
        <dbReference type="EMBL" id="CAD7646976.1"/>
    </source>
</evidence>
<gene>
    <name evidence="2" type="ORF">ONB1V03_LOCUS6016</name>
</gene>
<dbReference type="InterPro" id="IPR006175">
    <property type="entry name" value="YjgF/YER057c/UK114"/>
</dbReference>
<keyword evidence="3" id="KW-1185">Reference proteome</keyword>
<evidence type="ECO:0000256" key="1">
    <source>
        <dbReference type="ARBA" id="ARBA00010552"/>
    </source>
</evidence>
<dbReference type="EMBL" id="OC917410">
    <property type="protein sequence ID" value="CAD7646976.1"/>
    <property type="molecule type" value="Genomic_DNA"/>
</dbReference>
<dbReference type="Pfam" id="PF01042">
    <property type="entry name" value="Ribonuc_L-PSP"/>
    <property type="match status" value="1"/>
</dbReference>
<evidence type="ECO:0000313" key="3">
    <source>
        <dbReference type="Proteomes" id="UP000728032"/>
    </source>
</evidence>
<dbReference type="PANTHER" id="PTHR11803:SF39">
    <property type="entry name" value="2-IMINOBUTANOATE_2-IMINOPROPANOATE DEAMINASE"/>
    <property type="match status" value="1"/>
</dbReference>
<dbReference type="GO" id="GO:0019239">
    <property type="term" value="F:deaminase activity"/>
    <property type="evidence" value="ECO:0007669"/>
    <property type="project" value="TreeGrafter"/>
</dbReference>
<dbReference type="SUPFAM" id="SSF55298">
    <property type="entry name" value="YjgF-like"/>
    <property type="match status" value="1"/>
</dbReference>
<dbReference type="PANTHER" id="PTHR11803">
    <property type="entry name" value="2-IMINOBUTANOATE/2-IMINOPROPANOATE DEAMINASE RIDA"/>
    <property type="match status" value="1"/>
</dbReference>
<comment type="similarity">
    <text evidence="1">Belongs to the RutC family.</text>
</comment>
<accession>A0A7R9LSE7</accession>
<reference evidence="2" key="1">
    <citation type="submission" date="2020-11" db="EMBL/GenBank/DDBJ databases">
        <authorList>
            <person name="Tran Van P."/>
        </authorList>
    </citation>
    <scope>NUCLEOTIDE SEQUENCE</scope>
</reference>
<dbReference type="GO" id="GO:0005829">
    <property type="term" value="C:cytosol"/>
    <property type="evidence" value="ECO:0007669"/>
    <property type="project" value="TreeGrafter"/>
</dbReference>
<dbReference type="EMBL" id="CAJPVJ010002585">
    <property type="protein sequence ID" value="CAG2166495.1"/>
    <property type="molecule type" value="Genomic_DNA"/>
</dbReference>
<dbReference type="FunFam" id="3.30.1330.40:FF:000001">
    <property type="entry name" value="L-PSP family endoribonuclease"/>
    <property type="match status" value="1"/>
</dbReference>
<dbReference type="CDD" id="cd00448">
    <property type="entry name" value="YjgF_YER057c_UK114_family"/>
    <property type="match status" value="1"/>
</dbReference>
<evidence type="ECO:0008006" key="4">
    <source>
        <dbReference type="Google" id="ProtNLM"/>
    </source>
</evidence>
<feature type="non-terminal residue" evidence="2">
    <location>
        <position position="1"/>
    </location>
</feature>
<dbReference type="InterPro" id="IPR006056">
    <property type="entry name" value="RidA"/>
</dbReference>
<name>A0A7R9LSE7_9ACAR</name>
<dbReference type="Proteomes" id="UP000728032">
    <property type="component" value="Unassembled WGS sequence"/>
</dbReference>
<dbReference type="AlphaFoldDB" id="A0A7R9LSE7"/>
<organism evidence="2">
    <name type="scientific">Oppiella nova</name>
    <dbReference type="NCBI Taxonomy" id="334625"/>
    <lineage>
        <taxon>Eukaryota</taxon>
        <taxon>Metazoa</taxon>
        <taxon>Ecdysozoa</taxon>
        <taxon>Arthropoda</taxon>
        <taxon>Chelicerata</taxon>
        <taxon>Arachnida</taxon>
        <taxon>Acari</taxon>
        <taxon>Acariformes</taxon>
        <taxon>Sarcoptiformes</taxon>
        <taxon>Oribatida</taxon>
        <taxon>Brachypylina</taxon>
        <taxon>Oppioidea</taxon>
        <taxon>Oppiidae</taxon>
        <taxon>Oppiella</taxon>
    </lineage>
</organism>
<proteinExistence type="inferred from homology"/>
<dbReference type="NCBIfam" id="TIGR00004">
    <property type="entry name" value="Rid family detoxifying hydrolase"/>
    <property type="match status" value="1"/>
</dbReference>
<protein>
    <recommendedName>
        <fullName evidence="4">Translation initiation inhibitor</fullName>
    </recommendedName>
</protein>
<dbReference type="InterPro" id="IPR035959">
    <property type="entry name" value="RutC-like_sf"/>
</dbReference>
<dbReference type="OrthoDB" id="6494369at2759"/>
<sequence length="127" mass="13849">VPIYSPRAPTPIAPYTQGVRAGDYVFITGQISTDVKTGEPVVGSLRVQYETTFNNVLAVTEAAGGTAHDIVKLGIFVTDIQQIQVLNEVTKKIFREPYPARNVVPVNKIPRGGNIEIDAIVYLPQNK</sequence>